<organism evidence="1 2">
    <name type="scientific">Echinococcus multilocularis</name>
    <name type="common">Fox tapeworm</name>
    <dbReference type="NCBI Taxonomy" id="6211"/>
    <lineage>
        <taxon>Eukaryota</taxon>
        <taxon>Metazoa</taxon>
        <taxon>Spiralia</taxon>
        <taxon>Lophotrochozoa</taxon>
        <taxon>Platyhelminthes</taxon>
        <taxon>Cestoda</taxon>
        <taxon>Eucestoda</taxon>
        <taxon>Cyclophyllidea</taxon>
        <taxon>Taeniidae</taxon>
        <taxon>Echinococcus</taxon>
    </lineage>
</organism>
<dbReference type="Proteomes" id="UP000017246">
    <property type="component" value="Unassembled WGS sequence"/>
</dbReference>
<sequence>MLNDLSHRLDFGLPFEDGGRNRTFPGEDKFDNLGLYIDSSGKRSISGGPRLQERFSGRDGLKRYRLLPRSSQRLQISLGSVILCKPNYLNLLASSMIPQSLTGLLKMIPPLVSLHVLLRRSVCAKRCLLILLPLPYSTPWTGCV</sequence>
<proteinExistence type="predicted"/>
<keyword evidence="2" id="KW-1185">Reference proteome</keyword>
<evidence type="ECO:0000313" key="2">
    <source>
        <dbReference type="Proteomes" id="UP000017246"/>
    </source>
</evidence>
<reference evidence="1" key="2">
    <citation type="submission" date="2015-11" db="EMBL/GenBank/DDBJ databases">
        <authorList>
            <person name="Zhang Y."/>
            <person name="Guo Z."/>
        </authorList>
    </citation>
    <scope>NUCLEOTIDE SEQUENCE</scope>
</reference>
<dbReference type="EMBL" id="LN902848">
    <property type="protein sequence ID" value="CUT99781.1"/>
    <property type="molecule type" value="Genomic_DNA"/>
</dbReference>
<reference evidence="1" key="1">
    <citation type="journal article" date="2013" name="Nature">
        <title>The genomes of four tapeworm species reveal adaptations to parasitism.</title>
        <authorList>
            <person name="Tsai I.J."/>
            <person name="Zarowiecki M."/>
            <person name="Holroyd N."/>
            <person name="Garciarrubio A."/>
            <person name="Sanchez-Flores A."/>
            <person name="Brooks K.L."/>
            <person name="Tracey A."/>
            <person name="Bobes R.J."/>
            <person name="Fragoso G."/>
            <person name="Sciutto E."/>
            <person name="Aslett M."/>
            <person name="Beasley H."/>
            <person name="Bennett H.M."/>
            <person name="Cai J."/>
            <person name="Camicia F."/>
            <person name="Clark R."/>
            <person name="Cucher M."/>
            <person name="De Silva N."/>
            <person name="Day T.A."/>
            <person name="Deplazes P."/>
            <person name="Estrada K."/>
            <person name="Fernandez C."/>
            <person name="Holland P.W."/>
            <person name="Hou J."/>
            <person name="Hu S."/>
            <person name="Huckvale T."/>
            <person name="Hung S.S."/>
            <person name="Kamenetzky L."/>
            <person name="Keane J.A."/>
            <person name="Kiss F."/>
            <person name="Koziol U."/>
            <person name="Lambert O."/>
            <person name="Liu K."/>
            <person name="Luo X."/>
            <person name="Luo Y."/>
            <person name="Macchiaroli N."/>
            <person name="Nichol S."/>
            <person name="Paps J."/>
            <person name="Parkinson J."/>
            <person name="Pouchkina-Stantcheva N."/>
            <person name="Riddiford N."/>
            <person name="Rosenzvit M."/>
            <person name="Salinas G."/>
            <person name="Wasmuth J.D."/>
            <person name="Zamanian M."/>
            <person name="Zheng Y."/>
            <person name="Cai X."/>
            <person name="Soberon X."/>
            <person name="Olson P.D."/>
            <person name="Laclette J.P."/>
            <person name="Brehm K."/>
            <person name="Berriman M."/>
            <person name="Garciarrubio A."/>
            <person name="Bobes R.J."/>
            <person name="Fragoso G."/>
            <person name="Sanchez-Flores A."/>
            <person name="Estrada K."/>
            <person name="Cevallos M.A."/>
            <person name="Morett E."/>
            <person name="Gonzalez V."/>
            <person name="Portillo T."/>
            <person name="Ochoa-Leyva A."/>
            <person name="Jose M.V."/>
            <person name="Sciutto E."/>
            <person name="Landa A."/>
            <person name="Jimenez L."/>
            <person name="Valdes V."/>
            <person name="Carrero J.C."/>
            <person name="Larralde C."/>
            <person name="Morales-Montor J."/>
            <person name="Limon-Lason J."/>
            <person name="Soberon X."/>
            <person name="Laclette J.P."/>
        </authorList>
    </citation>
    <scope>NUCLEOTIDE SEQUENCE [LARGE SCALE GENOMIC DNA]</scope>
</reference>
<accession>A0A0S4MMC8</accession>
<name>A0A0S4MMC8_ECHMU</name>
<dbReference type="AlphaFoldDB" id="A0A0S4MMC8"/>
<protein>
    <submittedName>
        <fullName evidence="1">Neutral sphingomyelinase 2</fullName>
    </submittedName>
</protein>
<evidence type="ECO:0000313" key="1">
    <source>
        <dbReference type="EMBL" id="CUT99781.1"/>
    </source>
</evidence>